<dbReference type="AlphaFoldDB" id="A0A544YPD8"/>
<protein>
    <submittedName>
        <fullName evidence="2">NAD-dependent dehydratase</fullName>
    </submittedName>
</protein>
<dbReference type="InterPro" id="IPR016040">
    <property type="entry name" value="NAD(P)-bd_dom"/>
</dbReference>
<proteinExistence type="predicted"/>
<evidence type="ECO:0000313" key="3">
    <source>
        <dbReference type="Proteomes" id="UP000316541"/>
    </source>
</evidence>
<accession>A0A544YPD8</accession>
<feature type="domain" description="NAD(P)-binding" evidence="1">
    <location>
        <begin position="7"/>
        <end position="194"/>
    </location>
</feature>
<dbReference type="SUPFAM" id="SSF51735">
    <property type="entry name" value="NAD(P)-binding Rossmann-fold domains"/>
    <property type="match status" value="1"/>
</dbReference>
<comment type="caution">
    <text evidence="2">The sequence shown here is derived from an EMBL/GenBank/DDBJ whole genome shotgun (WGS) entry which is preliminary data.</text>
</comment>
<dbReference type="Gene3D" id="3.40.50.720">
    <property type="entry name" value="NAD(P)-binding Rossmann-like Domain"/>
    <property type="match status" value="1"/>
</dbReference>
<organism evidence="2 3">
    <name type="scientific">Microbispora hainanensis</name>
    <dbReference type="NCBI Taxonomy" id="568844"/>
    <lineage>
        <taxon>Bacteria</taxon>
        <taxon>Bacillati</taxon>
        <taxon>Actinomycetota</taxon>
        <taxon>Actinomycetes</taxon>
        <taxon>Streptosporangiales</taxon>
        <taxon>Streptosporangiaceae</taxon>
        <taxon>Microbispora</taxon>
    </lineage>
</organism>
<dbReference type="EMBL" id="VIRM01000031">
    <property type="protein sequence ID" value="TQS18623.1"/>
    <property type="molecule type" value="Genomic_DNA"/>
</dbReference>
<dbReference type="RefSeq" id="WP_142621582.1">
    <property type="nucleotide sequence ID" value="NZ_VIRM01000031.1"/>
</dbReference>
<sequence length="220" mass="23602">MRVVIAGGHGRVALRLERVLADRGDAPVGLIRNPEHDVDVRAAGAEPVLCDLEDARVEEVERILIGAGAVVFAAGAGPVGGLVRMYAVDQWALALMAEAAEKARVRRFIHISCMGAGRRPPPESDDAWAAYVAAKSAAEDNLRTRDLDWTILRPGRLTDERGLGLVTLADPPLPLGEVSRDDVADVIAALLDTPETRHRILELIGGGIPVEEAIRLVLIR</sequence>
<dbReference type="PANTHER" id="PTHR15020:SF50">
    <property type="entry name" value="UPF0659 PROTEIN YMR090W"/>
    <property type="match status" value="1"/>
</dbReference>
<dbReference type="InterPro" id="IPR036291">
    <property type="entry name" value="NAD(P)-bd_dom_sf"/>
</dbReference>
<evidence type="ECO:0000259" key="1">
    <source>
        <dbReference type="Pfam" id="PF13460"/>
    </source>
</evidence>
<dbReference type="Proteomes" id="UP000316541">
    <property type="component" value="Unassembled WGS sequence"/>
</dbReference>
<reference evidence="2 3" key="1">
    <citation type="submission" date="2019-07" db="EMBL/GenBank/DDBJ databases">
        <title>Microbispora hainanensis DSM 45428.</title>
        <authorList>
            <person name="Thawai C."/>
        </authorList>
    </citation>
    <scope>NUCLEOTIDE SEQUENCE [LARGE SCALE GENOMIC DNA]</scope>
    <source>
        <strain evidence="2 3">DSM 45428</strain>
    </source>
</reference>
<gene>
    <name evidence="2" type="ORF">FLX08_24105</name>
</gene>
<dbReference type="Pfam" id="PF13460">
    <property type="entry name" value="NAD_binding_10"/>
    <property type="match status" value="1"/>
</dbReference>
<dbReference type="PANTHER" id="PTHR15020">
    <property type="entry name" value="FLAVIN REDUCTASE-RELATED"/>
    <property type="match status" value="1"/>
</dbReference>
<name>A0A544YPD8_9ACTN</name>
<evidence type="ECO:0000313" key="2">
    <source>
        <dbReference type="EMBL" id="TQS18623.1"/>
    </source>
</evidence>